<comment type="catalytic activity">
    <reaction evidence="1 9 10">
        <text>D-alanyl-D-alanine + H2O = 2 D-alanine</text>
        <dbReference type="Rhea" id="RHEA:20661"/>
        <dbReference type="ChEBI" id="CHEBI:15377"/>
        <dbReference type="ChEBI" id="CHEBI:57416"/>
        <dbReference type="ChEBI" id="CHEBI:57822"/>
        <dbReference type="EC" id="3.4.13.22"/>
    </reaction>
</comment>
<keyword evidence="12" id="KW-1185">Reference proteome</keyword>
<evidence type="ECO:0000256" key="4">
    <source>
        <dbReference type="ARBA" id="ARBA00022801"/>
    </source>
</evidence>
<comment type="cofactor">
    <cofactor evidence="9">
        <name>Zn(2+)</name>
        <dbReference type="ChEBI" id="CHEBI:29105"/>
    </cofactor>
    <text evidence="9">Binds 1 zinc ion per subunit.</text>
</comment>
<keyword evidence="4 9" id="KW-0378">Hydrolase</keyword>
<dbReference type="EMBL" id="MDKC01000015">
    <property type="protein sequence ID" value="ODG91720.1"/>
    <property type="molecule type" value="Genomic_DNA"/>
</dbReference>
<comment type="similarity">
    <text evidence="9 10">Belongs to the peptidase M15D family.</text>
</comment>
<dbReference type="Pfam" id="PF01427">
    <property type="entry name" value="Peptidase_M15"/>
    <property type="match status" value="1"/>
</dbReference>
<keyword evidence="5 9" id="KW-0862">Zinc</keyword>
<evidence type="ECO:0000256" key="9">
    <source>
        <dbReference type="HAMAP-Rule" id="MF_01924"/>
    </source>
</evidence>
<accession>A0ABX2ZSN9</accession>
<dbReference type="EC" id="3.4.13.22" evidence="9 10"/>
<dbReference type="CDD" id="cd14840">
    <property type="entry name" value="D-Ala-D-Ala_dipeptidase_Aad"/>
    <property type="match status" value="1"/>
</dbReference>
<comment type="function">
    <text evidence="9 10">Catalyzes hydrolysis of the D-alanyl-D-alanine dipeptide.</text>
</comment>
<proteinExistence type="inferred from homology"/>
<feature type="site" description="Transition state stabilizer" evidence="9">
    <location>
        <position position="74"/>
    </location>
</feature>
<feature type="binding site" evidence="9">
    <location>
        <position position="110"/>
    </location>
    <ligand>
        <name>Zn(2+)</name>
        <dbReference type="ChEBI" id="CHEBI:29105"/>
        <note>catalytic</note>
    </ligand>
</feature>
<evidence type="ECO:0000256" key="2">
    <source>
        <dbReference type="ARBA" id="ARBA00022670"/>
    </source>
</evidence>
<dbReference type="PANTHER" id="PTHR43126:SF1">
    <property type="entry name" value="D-ALANYL-D-ALANINE DIPEPTIDASE"/>
    <property type="match status" value="1"/>
</dbReference>
<comment type="caution">
    <text evidence="11">The sequence shown here is derived from an EMBL/GenBank/DDBJ whole genome shotgun (WGS) entry which is preliminary data.</text>
</comment>
<dbReference type="SUPFAM" id="SSF55166">
    <property type="entry name" value="Hedgehog/DD-peptidase"/>
    <property type="match status" value="1"/>
</dbReference>
<dbReference type="HAMAP" id="MF_01924">
    <property type="entry name" value="A_A_dipeptidase"/>
    <property type="match status" value="1"/>
</dbReference>
<dbReference type="PIRSF" id="PIRSF026671">
    <property type="entry name" value="AA_dipeptidase"/>
    <property type="match status" value="1"/>
</dbReference>
<dbReference type="InterPro" id="IPR009045">
    <property type="entry name" value="Zn_M74/Hedgehog-like"/>
</dbReference>
<feature type="binding site" evidence="9">
    <location>
        <position position="169"/>
    </location>
    <ligand>
        <name>Zn(2+)</name>
        <dbReference type="ChEBI" id="CHEBI:29105"/>
        <note>catalytic</note>
    </ligand>
</feature>
<evidence type="ECO:0000256" key="1">
    <source>
        <dbReference type="ARBA" id="ARBA00001362"/>
    </source>
</evidence>
<evidence type="ECO:0000256" key="6">
    <source>
        <dbReference type="ARBA" id="ARBA00022997"/>
    </source>
</evidence>
<dbReference type="InterPro" id="IPR000755">
    <property type="entry name" value="A_A_dipeptidase"/>
</dbReference>
<evidence type="ECO:0000256" key="3">
    <source>
        <dbReference type="ARBA" id="ARBA00022723"/>
    </source>
</evidence>
<evidence type="ECO:0000256" key="10">
    <source>
        <dbReference type="PIRNR" id="PIRNR026671"/>
    </source>
</evidence>
<organism evidence="11 12">
    <name type="scientific">Gottfriedia luciferensis</name>
    <dbReference type="NCBI Taxonomy" id="178774"/>
    <lineage>
        <taxon>Bacteria</taxon>
        <taxon>Bacillati</taxon>
        <taxon>Bacillota</taxon>
        <taxon>Bacilli</taxon>
        <taxon>Bacillales</taxon>
        <taxon>Bacillaceae</taxon>
        <taxon>Gottfriedia</taxon>
    </lineage>
</organism>
<protein>
    <recommendedName>
        <fullName evidence="9 10">D-alanyl-D-alanine dipeptidase</fullName>
        <shortName evidence="9 10">D-Ala-D-Ala dipeptidase</shortName>
        <ecNumber evidence="9 10">3.4.13.22</ecNumber>
    </recommendedName>
</protein>
<dbReference type="PANTHER" id="PTHR43126">
    <property type="entry name" value="D-ALANYL-D-ALANINE DIPEPTIDASE"/>
    <property type="match status" value="1"/>
</dbReference>
<sequence length="187" mass="21498">MNGKYVIAEFNNVKSLDKSIIVDLKYNTTNNFTGKRIYNFSQAILRTSTAKKLAKANAILKKQGYIIKVWDAYRPLSAQQTLWNAYPNSDYVAKPDPKNIRGHQLGATVDITLCTLDGKEVQMQSNFDDFSSRASRSYKRSSVQEKSYHIMDKAMRQVGFVGYSKEWWHYSDNNQNFKAIQVNPANY</sequence>
<keyword evidence="8 10" id="KW-0961">Cell wall biogenesis/degradation</keyword>
<keyword evidence="6 9" id="KW-0224">Dipeptidase</keyword>
<gene>
    <name evidence="11" type="ORF">BED47_21885</name>
</gene>
<evidence type="ECO:0000256" key="8">
    <source>
        <dbReference type="ARBA" id="ARBA00023316"/>
    </source>
</evidence>
<keyword evidence="2 9" id="KW-0645">Protease</keyword>
<keyword evidence="3 9" id="KW-0479">Metal-binding</keyword>
<reference evidence="11 12" key="1">
    <citation type="submission" date="2016-07" db="EMBL/GenBank/DDBJ databases">
        <authorList>
            <person name="Townsley L."/>
            <person name="Shank E.A."/>
        </authorList>
    </citation>
    <scope>NUCLEOTIDE SEQUENCE [LARGE SCALE GENOMIC DNA]</scope>
    <source>
        <strain evidence="11 12">CH01</strain>
    </source>
</reference>
<evidence type="ECO:0000256" key="7">
    <source>
        <dbReference type="ARBA" id="ARBA00023049"/>
    </source>
</evidence>
<name>A0ABX2ZSN9_9BACI</name>
<keyword evidence="7 9" id="KW-0482">Metalloprotease</keyword>
<dbReference type="Proteomes" id="UP000094580">
    <property type="component" value="Unassembled WGS sequence"/>
</dbReference>
<evidence type="ECO:0000313" key="11">
    <source>
        <dbReference type="EMBL" id="ODG91720.1"/>
    </source>
</evidence>
<dbReference type="Gene3D" id="3.30.1380.10">
    <property type="match status" value="1"/>
</dbReference>
<evidence type="ECO:0000313" key="12">
    <source>
        <dbReference type="Proteomes" id="UP000094580"/>
    </source>
</evidence>
<feature type="active site" description="Proton donor/acceptor" evidence="9">
    <location>
        <position position="166"/>
    </location>
</feature>
<feature type="binding site" evidence="9">
    <location>
        <position position="103"/>
    </location>
    <ligand>
        <name>Zn(2+)</name>
        <dbReference type="ChEBI" id="CHEBI:29105"/>
        <note>catalytic</note>
    </ligand>
</feature>
<evidence type="ECO:0000256" key="5">
    <source>
        <dbReference type="ARBA" id="ARBA00022833"/>
    </source>
</evidence>